<dbReference type="OrthoDB" id="3399at2759"/>
<dbReference type="InParanoid" id="F2UJ18"/>
<evidence type="ECO:0000256" key="1">
    <source>
        <dbReference type="ARBA" id="ARBA00010630"/>
    </source>
</evidence>
<dbReference type="STRING" id="946362.F2UJ18"/>
<dbReference type="GO" id="GO:0070525">
    <property type="term" value="P:tRNA threonylcarbamoyladenosine metabolic process"/>
    <property type="evidence" value="ECO:0007669"/>
    <property type="project" value="TreeGrafter"/>
</dbReference>
<dbReference type="InterPro" id="IPR011009">
    <property type="entry name" value="Kinase-like_dom_sf"/>
</dbReference>
<dbReference type="PANTHER" id="PTHR12209">
    <property type="entry name" value="NON-SPECIFIC SERINE/THREONINE PROTEIN KINASE"/>
    <property type="match status" value="1"/>
</dbReference>
<keyword evidence="5 10" id="KW-0418">Kinase</keyword>
<dbReference type="Pfam" id="PF06293">
    <property type="entry name" value="Kdo"/>
    <property type="match status" value="1"/>
</dbReference>
<keyword evidence="4" id="KW-0547">Nucleotide-binding</keyword>
<evidence type="ECO:0000313" key="10">
    <source>
        <dbReference type="EMBL" id="EGD76966.1"/>
    </source>
</evidence>
<evidence type="ECO:0000256" key="7">
    <source>
        <dbReference type="ARBA" id="ARBA00047899"/>
    </source>
</evidence>
<dbReference type="GO" id="GO:0004674">
    <property type="term" value="F:protein serine/threonine kinase activity"/>
    <property type="evidence" value="ECO:0007669"/>
    <property type="project" value="UniProtKB-EC"/>
</dbReference>
<protein>
    <recommendedName>
        <fullName evidence="2">non-specific serine/threonine protein kinase</fullName>
        <ecNumber evidence="2">2.7.11.1</ecNumber>
    </recommendedName>
</protein>
<dbReference type="EMBL" id="GL832976">
    <property type="protein sequence ID" value="EGD76966.1"/>
    <property type="molecule type" value="Genomic_DNA"/>
</dbReference>
<evidence type="ECO:0000256" key="8">
    <source>
        <dbReference type="ARBA" id="ARBA00048679"/>
    </source>
</evidence>
<dbReference type="AlphaFoldDB" id="F2UJ18"/>
<dbReference type="SUPFAM" id="SSF56112">
    <property type="entry name" value="Protein kinase-like (PK-like)"/>
    <property type="match status" value="1"/>
</dbReference>
<dbReference type="PROSITE" id="PS50011">
    <property type="entry name" value="PROTEIN_KINASE_DOM"/>
    <property type="match status" value="1"/>
</dbReference>
<evidence type="ECO:0000256" key="5">
    <source>
        <dbReference type="ARBA" id="ARBA00022777"/>
    </source>
</evidence>
<dbReference type="KEGG" id="sre:PTSG_07309"/>
<dbReference type="eggNOG" id="KOG3087">
    <property type="taxonomic scope" value="Eukaryota"/>
</dbReference>
<feature type="domain" description="Protein kinase" evidence="9">
    <location>
        <begin position="1"/>
        <end position="112"/>
    </location>
</feature>
<dbReference type="InterPro" id="IPR000719">
    <property type="entry name" value="Prot_kinase_dom"/>
</dbReference>
<keyword evidence="6" id="KW-0067">ATP-binding</keyword>
<dbReference type="GO" id="GO:0005634">
    <property type="term" value="C:nucleus"/>
    <property type="evidence" value="ECO:0007669"/>
    <property type="project" value="TreeGrafter"/>
</dbReference>
<dbReference type="Proteomes" id="UP000007799">
    <property type="component" value="Unassembled WGS sequence"/>
</dbReference>
<keyword evidence="3" id="KW-0808">Transferase</keyword>
<dbReference type="EC" id="2.7.11.1" evidence="2"/>
<dbReference type="GO" id="GO:0000408">
    <property type="term" value="C:EKC/KEOPS complex"/>
    <property type="evidence" value="ECO:0007669"/>
    <property type="project" value="TreeGrafter"/>
</dbReference>
<name>F2UJ18_SALR5</name>
<dbReference type="OMA" id="HAANIMH"/>
<evidence type="ECO:0000256" key="2">
    <source>
        <dbReference type="ARBA" id="ARBA00012513"/>
    </source>
</evidence>
<evidence type="ECO:0000256" key="6">
    <source>
        <dbReference type="ARBA" id="ARBA00022840"/>
    </source>
</evidence>
<gene>
    <name evidence="10" type="ORF">PTSG_07309</name>
</gene>
<evidence type="ECO:0000256" key="3">
    <source>
        <dbReference type="ARBA" id="ARBA00022679"/>
    </source>
</evidence>
<evidence type="ECO:0000259" key="9">
    <source>
        <dbReference type="PROSITE" id="PS50011"/>
    </source>
</evidence>
<evidence type="ECO:0000256" key="4">
    <source>
        <dbReference type="ARBA" id="ARBA00022741"/>
    </source>
</evidence>
<dbReference type="GeneID" id="16071369"/>
<dbReference type="GO" id="GO:0005524">
    <property type="term" value="F:ATP binding"/>
    <property type="evidence" value="ECO:0007669"/>
    <property type="project" value="UniProtKB-KW"/>
</dbReference>
<accession>F2UJ18</accession>
<proteinExistence type="inferred from homology"/>
<sequence>MEAAREMGRIVATLHKNDVVHGDLTTSNILRRHTGEYVVIDFGLSSVSKLDEDMAVDLYVLERALISTHIGAAEMFDELLRVYRQVGGDFTASVITRLNDVRARGRKKTMLG</sequence>
<comment type="similarity">
    <text evidence="1">Belongs to the protein kinase superfamily. BUD32 family.</text>
</comment>
<reference evidence="10" key="1">
    <citation type="submission" date="2009-08" db="EMBL/GenBank/DDBJ databases">
        <title>Annotation of Salpingoeca rosetta.</title>
        <authorList>
            <consortium name="The Broad Institute Genome Sequencing Platform"/>
            <person name="Russ C."/>
            <person name="Cuomo C."/>
            <person name="Burger G."/>
            <person name="Gray M.W."/>
            <person name="Holland P.W.H."/>
            <person name="King N."/>
            <person name="Lang F.B.F."/>
            <person name="Roger A.J."/>
            <person name="Ruiz-Trillo I."/>
            <person name="Young S.K."/>
            <person name="Zeng Q."/>
            <person name="Gargeya S."/>
            <person name="Alvarado L."/>
            <person name="Berlin A."/>
            <person name="Chapman S.B."/>
            <person name="Chen Z."/>
            <person name="Freedman E."/>
            <person name="Gellesch M."/>
            <person name="Goldberg J."/>
            <person name="Griggs A."/>
            <person name="Gujja S."/>
            <person name="Heilman E."/>
            <person name="Heiman D."/>
            <person name="Howarth C."/>
            <person name="Mehta T."/>
            <person name="Neiman D."/>
            <person name="Pearson M."/>
            <person name="Roberts A."/>
            <person name="Saif S."/>
            <person name="Shea T."/>
            <person name="Shenoy N."/>
            <person name="Sisk P."/>
            <person name="Stolte C."/>
            <person name="Sykes S."/>
            <person name="White J."/>
            <person name="Yandava C."/>
            <person name="Haas B."/>
            <person name="Nusbaum C."/>
            <person name="Birren B."/>
        </authorList>
    </citation>
    <scope>NUCLEOTIDE SEQUENCE [LARGE SCALE GENOMIC DNA]</scope>
    <source>
        <strain evidence="10">ATCC 50818</strain>
    </source>
</reference>
<dbReference type="PANTHER" id="PTHR12209:SF0">
    <property type="entry name" value="EKC_KEOPS COMPLEX SUBUNIT TP53RK"/>
    <property type="match status" value="1"/>
</dbReference>
<comment type="catalytic activity">
    <reaction evidence="8">
        <text>L-seryl-[protein] + ATP = O-phospho-L-seryl-[protein] + ADP + H(+)</text>
        <dbReference type="Rhea" id="RHEA:17989"/>
        <dbReference type="Rhea" id="RHEA-COMP:9863"/>
        <dbReference type="Rhea" id="RHEA-COMP:11604"/>
        <dbReference type="ChEBI" id="CHEBI:15378"/>
        <dbReference type="ChEBI" id="CHEBI:29999"/>
        <dbReference type="ChEBI" id="CHEBI:30616"/>
        <dbReference type="ChEBI" id="CHEBI:83421"/>
        <dbReference type="ChEBI" id="CHEBI:456216"/>
        <dbReference type="EC" id="2.7.11.1"/>
    </reaction>
</comment>
<dbReference type="GO" id="GO:0005829">
    <property type="term" value="C:cytosol"/>
    <property type="evidence" value="ECO:0007669"/>
    <property type="project" value="TreeGrafter"/>
</dbReference>
<comment type="catalytic activity">
    <reaction evidence="7">
        <text>L-threonyl-[protein] + ATP = O-phospho-L-threonyl-[protein] + ADP + H(+)</text>
        <dbReference type="Rhea" id="RHEA:46608"/>
        <dbReference type="Rhea" id="RHEA-COMP:11060"/>
        <dbReference type="Rhea" id="RHEA-COMP:11605"/>
        <dbReference type="ChEBI" id="CHEBI:15378"/>
        <dbReference type="ChEBI" id="CHEBI:30013"/>
        <dbReference type="ChEBI" id="CHEBI:30616"/>
        <dbReference type="ChEBI" id="CHEBI:61977"/>
        <dbReference type="ChEBI" id="CHEBI:456216"/>
        <dbReference type="EC" id="2.7.11.1"/>
    </reaction>
</comment>
<evidence type="ECO:0000313" key="11">
    <source>
        <dbReference type="Proteomes" id="UP000007799"/>
    </source>
</evidence>
<keyword evidence="11" id="KW-1185">Reference proteome</keyword>
<dbReference type="RefSeq" id="XP_004990806.1">
    <property type="nucleotide sequence ID" value="XM_004990749.1"/>
</dbReference>
<organism evidence="11">
    <name type="scientific">Salpingoeca rosetta (strain ATCC 50818 / BSB-021)</name>
    <dbReference type="NCBI Taxonomy" id="946362"/>
    <lineage>
        <taxon>Eukaryota</taxon>
        <taxon>Choanoflagellata</taxon>
        <taxon>Craspedida</taxon>
        <taxon>Salpingoecidae</taxon>
        <taxon>Salpingoeca</taxon>
    </lineage>
</organism>
<dbReference type="Gene3D" id="1.10.510.10">
    <property type="entry name" value="Transferase(Phosphotransferase) domain 1"/>
    <property type="match status" value="1"/>
</dbReference>